<evidence type="ECO:0000256" key="5">
    <source>
        <dbReference type="ARBA" id="ARBA00022679"/>
    </source>
</evidence>
<feature type="domain" description="Histidine kinase" evidence="11">
    <location>
        <begin position="342"/>
        <end position="561"/>
    </location>
</feature>
<evidence type="ECO:0000256" key="7">
    <source>
        <dbReference type="ARBA" id="ARBA00022777"/>
    </source>
</evidence>
<evidence type="ECO:0000313" key="13">
    <source>
        <dbReference type="EMBL" id="GLS21698.1"/>
    </source>
</evidence>
<feature type="domain" description="HAMP" evidence="12">
    <location>
        <begin position="270"/>
        <end position="322"/>
    </location>
</feature>
<evidence type="ECO:0000259" key="11">
    <source>
        <dbReference type="PROSITE" id="PS50109"/>
    </source>
</evidence>
<accession>A0ABQ6CPJ2</accession>
<keyword evidence="10" id="KW-1133">Transmembrane helix</keyword>
<dbReference type="Proteomes" id="UP001156882">
    <property type="component" value="Unassembled WGS sequence"/>
</dbReference>
<dbReference type="PROSITE" id="PS50109">
    <property type="entry name" value="HIS_KIN"/>
    <property type="match status" value="1"/>
</dbReference>
<evidence type="ECO:0000259" key="12">
    <source>
        <dbReference type="PROSITE" id="PS50885"/>
    </source>
</evidence>
<comment type="subcellular location">
    <subcellularLocation>
        <location evidence="2">Membrane</location>
    </subcellularLocation>
</comment>
<evidence type="ECO:0000256" key="8">
    <source>
        <dbReference type="ARBA" id="ARBA00022840"/>
    </source>
</evidence>
<organism evidence="13 14">
    <name type="scientific">Labrys miyagiensis</name>
    <dbReference type="NCBI Taxonomy" id="346912"/>
    <lineage>
        <taxon>Bacteria</taxon>
        <taxon>Pseudomonadati</taxon>
        <taxon>Pseudomonadota</taxon>
        <taxon>Alphaproteobacteria</taxon>
        <taxon>Hyphomicrobiales</taxon>
        <taxon>Xanthobacteraceae</taxon>
        <taxon>Labrys</taxon>
    </lineage>
</organism>
<dbReference type="PANTHER" id="PTHR43065">
    <property type="entry name" value="SENSOR HISTIDINE KINASE"/>
    <property type="match status" value="1"/>
</dbReference>
<dbReference type="EMBL" id="BSPC01000053">
    <property type="protein sequence ID" value="GLS21698.1"/>
    <property type="molecule type" value="Genomic_DNA"/>
</dbReference>
<proteinExistence type="predicted"/>
<dbReference type="InterPro" id="IPR036097">
    <property type="entry name" value="HisK_dim/P_sf"/>
</dbReference>
<evidence type="ECO:0000256" key="1">
    <source>
        <dbReference type="ARBA" id="ARBA00000085"/>
    </source>
</evidence>
<dbReference type="PRINTS" id="PR00344">
    <property type="entry name" value="BCTRLSENSOR"/>
</dbReference>
<keyword evidence="5" id="KW-0808">Transferase</keyword>
<dbReference type="PANTHER" id="PTHR43065:SF10">
    <property type="entry name" value="PEROXIDE STRESS-ACTIVATED HISTIDINE KINASE MAK3"/>
    <property type="match status" value="1"/>
</dbReference>
<dbReference type="CDD" id="cd06225">
    <property type="entry name" value="HAMP"/>
    <property type="match status" value="1"/>
</dbReference>
<gene>
    <name evidence="13" type="ORF">GCM10007874_47150</name>
</gene>
<sequence>MLIATNYATQIVASAFEDNVEEWLFQTSHFFIANILDERRETASIADALAEGGNLTPLVSGTSHELPTSVSRLMSALGYDLLLISDDQGKIIFSSKPQNSFKSVPFGEGQRLYLDNNDGRPTLMAGGSGNLIYQGQSFHILIGTFVDKSFINNIGVLSSLTIKLYYDISGKFTDVYNSGAQDQNAIPLEILEKLTATRVDDYLSADPSGTDSSIGIYAPIKDGDNLIGVLFCGLRPDSGIADWITRGNLFIGIFAFGMFLSVGAGLIMSRLLTRPVIRLAEGVNAIAKGDFSQRVPVSRNDEIGQLSVAFNSMALQLEGLRKLEAKLRRRERMATLGEVAAGLAHEVRNPLGIIKTSAELLEGSPNLSEVELRRLGYVVDEVRRIDQLIRDFLAFAKPPQRMVTMLPADLIDRVLGSCQSEIEHHHVTVHVEDESGGALINVDRDQMIQACLNIVLNALQALEGATEFNRLPIQHPVRPRLDIGISAEGEEVHLIFADNGPGISPLLIDRIFDPFVTTKDAGTGLGLARVFAIAEGHGGWIEARNGVHAGAIFELVIPRFQHSIGDLLNDADR</sequence>
<dbReference type="Gene3D" id="1.10.287.130">
    <property type="match status" value="1"/>
</dbReference>
<name>A0ABQ6CPJ2_9HYPH</name>
<keyword evidence="10" id="KW-0472">Membrane</keyword>
<dbReference type="InterPro" id="IPR003661">
    <property type="entry name" value="HisK_dim/P_dom"/>
</dbReference>
<evidence type="ECO:0000313" key="14">
    <source>
        <dbReference type="Proteomes" id="UP001156882"/>
    </source>
</evidence>
<evidence type="ECO:0000256" key="9">
    <source>
        <dbReference type="ARBA" id="ARBA00023012"/>
    </source>
</evidence>
<dbReference type="InterPro" id="IPR003660">
    <property type="entry name" value="HAMP_dom"/>
</dbReference>
<evidence type="ECO:0000256" key="2">
    <source>
        <dbReference type="ARBA" id="ARBA00004370"/>
    </source>
</evidence>
<dbReference type="RefSeq" id="WP_284314707.1">
    <property type="nucleotide sequence ID" value="NZ_BSPC01000053.1"/>
</dbReference>
<comment type="catalytic activity">
    <reaction evidence="1">
        <text>ATP + protein L-histidine = ADP + protein N-phospho-L-histidine.</text>
        <dbReference type="EC" id="2.7.13.3"/>
    </reaction>
</comment>
<feature type="transmembrane region" description="Helical" evidence="10">
    <location>
        <begin position="249"/>
        <end position="268"/>
    </location>
</feature>
<keyword evidence="6" id="KW-0547">Nucleotide-binding</keyword>
<reference evidence="14" key="1">
    <citation type="journal article" date="2019" name="Int. J. Syst. Evol. Microbiol.">
        <title>The Global Catalogue of Microorganisms (GCM) 10K type strain sequencing project: providing services to taxonomists for standard genome sequencing and annotation.</title>
        <authorList>
            <consortium name="The Broad Institute Genomics Platform"/>
            <consortium name="The Broad Institute Genome Sequencing Center for Infectious Disease"/>
            <person name="Wu L."/>
            <person name="Ma J."/>
        </authorList>
    </citation>
    <scope>NUCLEOTIDE SEQUENCE [LARGE SCALE GENOMIC DNA]</scope>
    <source>
        <strain evidence="14">NBRC 101365</strain>
    </source>
</reference>
<keyword evidence="7" id="KW-0418">Kinase</keyword>
<evidence type="ECO:0000256" key="10">
    <source>
        <dbReference type="SAM" id="Phobius"/>
    </source>
</evidence>
<dbReference type="InterPro" id="IPR004358">
    <property type="entry name" value="Sig_transdc_His_kin-like_C"/>
</dbReference>
<dbReference type="Pfam" id="PF00512">
    <property type="entry name" value="HisKA"/>
    <property type="match status" value="1"/>
</dbReference>
<keyword evidence="10" id="KW-0812">Transmembrane</keyword>
<keyword evidence="9" id="KW-0902">Two-component regulatory system</keyword>
<evidence type="ECO:0000256" key="3">
    <source>
        <dbReference type="ARBA" id="ARBA00012438"/>
    </source>
</evidence>
<dbReference type="SUPFAM" id="SSF158472">
    <property type="entry name" value="HAMP domain-like"/>
    <property type="match status" value="1"/>
</dbReference>
<keyword evidence="8" id="KW-0067">ATP-binding</keyword>
<dbReference type="Gene3D" id="6.10.340.10">
    <property type="match status" value="1"/>
</dbReference>
<dbReference type="SUPFAM" id="SSF47384">
    <property type="entry name" value="Homodimeric domain of signal transducing histidine kinase"/>
    <property type="match status" value="1"/>
</dbReference>
<dbReference type="Gene3D" id="3.30.565.10">
    <property type="entry name" value="Histidine kinase-like ATPase, C-terminal domain"/>
    <property type="match status" value="1"/>
</dbReference>
<dbReference type="Pfam" id="PF02518">
    <property type="entry name" value="HATPase_c"/>
    <property type="match status" value="1"/>
</dbReference>
<keyword evidence="4" id="KW-0597">Phosphoprotein</keyword>
<dbReference type="CDD" id="cd00082">
    <property type="entry name" value="HisKA"/>
    <property type="match status" value="1"/>
</dbReference>
<dbReference type="SMART" id="SM00388">
    <property type="entry name" value="HisKA"/>
    <property type="match status" value="1"/>
</dbReference>
<dbReference type="Pfam" id="PF00672">
    <property type="entry name" value="HAMP"/>
    <property type="match status" value="1"/>
</dbReference>
<dbReference type="SMART" id="SM00304">
    <property type="entry name" value="HAMP"/>
    <property type="match status" value="1"/>
</dbReference>
<dbReference type="InterPro" id="IPR036890">
    <property type="entry name" value="HATPase_C_sf"/>
</dbReference>
<evidence type="ECO:0000256" key="4">
    <source>
        <dbReference type="ARBA" id="ARBA00022553"/>
    </source>
</evidence>
<dbReference type="InterPro" id="IPR005467">
    <property type="entry name" value="His_kinase_dom"/>
</dbReference>
<comment type="caution">
    <text evidence="13">The sequence shown here is derived from an EMBL/GenBank/DDBJ whole genome shotgun (WGS) entry which is preliminary data.</text>
</comment>
<keyword evidence="14" id="KW-1185">Reference proteome</keyword>
<dbReference type="PROSITE" id="PS50885">
    <property type="entry name" value="HAMP"/>
    <property type="match status" value="1"/>
</dbReference>
<dbReference type="SMART" id="SM00387">
    <property type="entry name" value="HATPase_c"/>
    <property type="match status" value="1"/>
</dbReference>
<dbReference type="EC" id="2.7.13.3" evidence="3"/>
<evidence type="ECO:0000256" key="6">
    <source>
        <dbReference type="ARBA" id="ARBA00022741"/>
    </source>
</evidence>
<dbReference type="InterPro" id="IPR003594">
    <property type="entry name" value="HATPase_dom"/>
</dbReference>
<dbReference type="SUPFAM" id="SSF55874">
    <property type="entry name" value="ATPase domain of HSP90 chaperone/DNA topoisomerase II/histidine kinase"/>
    <property type="match status" value="1"/>
</dbReference>
<protein>
    <recommendedName>
        <fullName evidence="3">histidine kinase</fullName>
        <ecNumber evidence="3">2.7.13.3</ecNumber>
    </recommendedName>
</protein>